<dbReference type="InterPro" id="IPR051609">
    <property type="entry name" value="NmrA/Isoflavone_reductase-like"/>
</dbReference>
<dbReference type="Gene3D" id="3.40.50.720">
    <property type="entry name" value="NAD(P)-binding Rossmann-like Domain"/>
    <property type="match status" value="1"/>
</dbReference>
<evidence type="ECO:0000256" key="3">
    <source>
        <dbReference type="ARBA" id="ARBA00023002"/>
    </source>
</evidence>
<keyword evidence="3" id="KW-0560">Oxidoreductase</keyword>
<dbReference type="GO" id="GO:0016491">
    <property type="term" value="F:oxidoreductase activity"/>
    <property type="evidence" value="ECO:0007669"/>
    <property type="project" value="UniProtKB-KW"/>
</dbReference>
<reference evidence="5 6" key="1">
    <citation type="journal article" date="2018" name="Front. Microbiol.">
        <title>Genome-Wide Analysis of Corynespora cassiicola Leaf Fall Disease Putative Effectors.</title>
        <authorList>
            <person name="Lopez D."/>
            <person name="Ribeiro S."/>
            <person name="Label P."/>
            <person name="Fumanal B."/>
            <person name="Venisse J.S."/>
            <person name="Kohler A."/>
            <person name="de Oliveira R.R."/>
            <person name="Labutti K."/>
            <person name="Lipzen A."/>
            <person name="Lail K."/>
            <person name="Bauer D."/>
            <person name="Ohm R.A."/>
            <person name="Barry K.W."/>
            <person name="Spatafora J."/>
            <person name="Grigoriev I.V."/>
            <person name="Martin F.M."/>
            <person name="Pujade-Renaud V."/>
        </authorList>
    </citation>
    <scope>NUCLEOTIDE SEQUENCE [LARGE SCALE GENOMIC DNA]</scope>
    <source>
        <strain evidence="5 6">Philippines</strain>
    </source>
</reference>
<sequence length="328" mass="36969">MVNVAIAGGTGHIGRTIVDVLGEDPGHKAIILSRKENGRLDDGAEIIAVDYKNVAAIQETLEKYNIDTVVSCLMILDDDSGKAQVNLIEAAAASSATNRIIVSDYSLPYPDETKKDVPYTIWRQRGFEEAKKTNLQVTRFWNGLWLDYYASPSLKSYMKEPAYALDIANRMAGIPGDGNQPIVFTYSYDVARFLRALLDEPKWPETSIVIGNKITLNEFVKKAEEARGTSIAKFEFRRVTNEMIGRKFEVHYDTVEKLKTHQVTELPSHHELYGFISKESIQRIFAVTGQWMVSGAFDLPDEDTLNKMFPDIETLTVESMLEKCWKGK</sequence>
<dbReference type="InterPro" id="IPR036291">
    <property type="entry name" value="NAD(P)-bd_dom_sf"/>
</dbReference>
<evidence type="ECO:0000259" key="4">
    <source>
        <dbReference type="Pfam" id="PF13460"/>
    </source>
</evidence>
<name>A0A2T2P0I6_CORCC</name>
<dbReference type="AlphaFoldDB" id="A0A2T2P0I6"/>
<evidence type="ECO:0000256" key="2">
    <source>
        <dbReference type="ARBA" id="ARBA00022857"/>
    </source>
</evidence>
<comment type="similarity">
    <text evidence="1">Belongs to the NmrA-type oxidoreductase family. Isoflavone reductase subfamily.</text>
</comment>
<dbReference type="EMBL" id="KZ678131">
    <property type="protein sequence ID" value="PSN71026.1"/>
    <property type="molecule type" value="Genomic_DNA"/>
</dbReference>
<dbReference type="Gene3D" id="3.90.25.10">
    <property type="entry name" value="UDP-galactose 4-epimerase, domain 1"/>
    <property type="match status" value="1"/>
</dbReference>
<keyword evidence="2" id="KW-0521">NADP</keyword>
<gene>
    <name evidence="5" type="ORF">BS50DRAFT_659963</name>
</gene>
<keyword evidence="6" id="KW-1185">Reference proteome</keyword>
<evidence type="ECO:0000313" key="6">
    <source>
        <dbReference type="Proteomes" id="UP000240883"/>
    </source>
</evidence>
<evidence type="ECO:0000256" key="1">
    <source>
        <dbReference type="ARBA" id="ARBA00005725"/>
    </source>
</evidence>
<dbReference type="STRING" id="1448308.A0A2T2P0I6"/>
<dbReference type="Proteomes" id="UP000240883">
    <property type="component" value="Unassembled WGS sequence"/>
</dbReference>
<organism evidence="5 6">
    <name type="scientific">Corynespora cassiicola Philippines</name>
    <dbReference type="NCBI Taxonomy" id="1448308"/>
    <lineage>
        <taxon>Eukaryota</taxon>
        <taxon>Fungi</taxon>
        <taxon>Dikarya</taxon>
        <taxon>Ascomycota</taxon>
        <taxon>Pezizomycotina</taxon>
        <taxon>Dothideomycetes</taxon>
        <taxon>Pleosporomycetidae</taxon>
        <taxon>Pleosporales</taxon>
        <taxon>Corynesporascaceae</taxon>
        <taxon>Corynespora</taxon>
    </lineage>
</organism>
<dbReference type="SUPFAM" id="SSF51735">
    <property type="entry name" value="NAD(P)-binding Rossmann-fold domains"/>
    <property type="match status" value="1"/>
</dbReference>
<dbReference type="Pfam" id="PF13460">
    <property type="entry name" value="NAD_binding_10"/>
    <property type="match status" value="1"/>
</dbReference>
<dbReference type="PANTHER" id="PTHR47706:SF4">
    <property type="entry name" value="NMRA-LIKE DOMAIN-CONTAINING PROTEIN"/>
    <property type="match status" value="1"/>
</dbReference>
<dbReference type="OrthoDB" id="419598at2759"/>
<protein>
    <submittedName>
        <fullName evidence="5">NAD(P)-binding protein</fullName>
    </submittedName>
</protein>
<feature type="domain" description="NAD(P)-binding" evidence="4">
    <location>
        <begin position="8"/>
        <end position="108"/>
    </location>
</feature>
<proteinExistence type="inferred from homology"/>
<evidence type="ECO:0000313" key="5">
    <source>
        <dbReference type="EMBL" id="PSN71026.1"/>
    </source>
</evidence>
<dbReference type="InterPro" id="IPR016040">
    <property type="entry name" value="NAD(P)-bd_dom"/>
</dbReference>
<accession>A0A2T2P0I6</accession>
<dbReference type="PANTHER" id="PTHR47706">
    <property type="entry name" value="NMRA-LIKE FAMILY PROTEIN"/>
    <property type="match status" value="1"/>
</dbReference>